<protein>
    <submittedName>
        <fullName evidence="3">Uncharacterized protein</fullName>
    </submittedName>
</protein>
<evidence type="ECO:0000313" key="3">
    <source>
        <dbReference type="EMBL" id="PPQ91451.1"/>
    </source>
</evidence>
<gene>
    <name evidence="3" type="ORF">CVT25_014150</name>
</gene>
<proteinExistence type="predicted"/>
<dbReference type="AlphaFoldDB" id="A0A409XL42"/>
<dbReference type="OrthoDB" id="3358048at2759"/>
<comment type="caution">
    <text evidence="3">The sequence shown here is derived from an EMBL/GenBank/DDBJ whole genome shotgun (WGS) entry which is preliminary data.</text>
</comment>
<organism evidence="3 4">
    <name type="scientific">Psilocybe cyanescens</name>
    <dbReference type="NCBI Taxonomy" id="93625"/>
    <lineage>
        <taxon>Eukaryota</taxon>
        <taxon>Fungi</taxon>
        <taxon>Dikarya</taxon>
        <taxon>Basidiomycota</taxon>
        <taxon>Agaricomycotina</taxon>
        <taxon>Agaricomycetes</taxon>
        <taxon>Agaricomycetidae</taxon>
        <taxon>Agaricales</taxon>
        <taxon>Agaricineae</taxon>
        <taxon>Strophariaceae</taxon>
        <taxon>Psilocybe</taxon>
    </lineage>
</organism>
<sequence>MDTLRRRVPFKLTDDEDHNSESEILDEQREYPADTGSDIDINARPLIPEQDELIDKLRLENEMVNRTYSAALKVLVGLSCILQISTFNHNPLLSIYPIQGAEPSIPLPAAFTILALYIHFNLVLLFFSNEIHVRFNLSNPIDPLSYQLLYSLSAVAPTLCLFLQKPWQITMWWCTTGLIVFIVQTVVDAIQQSNQGIADLETMKYTAPGA</sequence>
<reference evidence="3 4" key="1">
    <citation type="journal article" date="2018" name="Evol. Lett.">
        <title>Horizontal gene cluster transfer increased hallucinogenic mushroom diversity.</title>
        <authorList>
            <person name="Reynolds H.T."/>
            <person name="Vijayakumar V."/>
            <person name="Gluck-Thaler E."/>
            <person name="Korotkin H.B."/>
            <person name="Matheny P.B."/>
            <person name="Slot J.C."/>
        </authorList>
    </citation>
    <scope>NUCLEOTIDE SEQUENCE [LARGE SCALE GENOMIC DNA]</scope>
    <source>
        <strain evidence="3 4">2631</strain>
    </source>
</reference>
<feature type="region of interest" description="Disordered" evidence="1">
    <location>
        <begin position="1"/>
        <end position="36"/>
    </location>
</feature>
<name>A0A409XL42_PSICY</name>
<accession>A0A409XL42</accession>
<feature type="transmembrane region" description="Helical" evidence="2">
    <location>
        <begin position="67"/>
        <end position="85"/>
    </location>
</feature>
<dbReference type="InParanoid" id="A0A409XL42"/>
<evidence type="ECO:0000313" key="4">
    <source>
        <dbReference type="Proteomes" id="UP000283269"/>
    </source>
</evidence>
<keyword evidence="4" id="KW-1185">Reference proteome</keyword>
<dbReference type="EMBL" id="NHYD01001347">
    <property type="protein sequence ID" value="PPQ91451.1"/>
    <property type="molecule type" value="Genomic_DNA"/>
</dbReference>
<keyword evidence="2" id="KW-0812">Transmembrane</keyword>
<feature type="transmembrane region" description="Helical" evidence="2">
    <location>
        <begin position="105"/>
        <end position="127"/>
    </location>
</feature>
<keyword evidence="2" id="KW-0472">Membrane</keyword>
<dbReference type="Proteomes" id="UP000283269">
    <property type="component" value="Unassembled WGS sequence"/>
</dbReference>
<evidence type="ECO:0000256" key="2">
    <source>
        <dbReference type="SAM" id="Phobius"/>
    </source>
</evidence>
<evidence type="ECO:0000256" key="1">
    <source>
        <dbReference type="SAM" id="MobiDB-lite"/>
    </source>
</evidence>
<keyword evidence="2" id="KW-1133">Transmembrane helix</keyword>